<reference evidence="8" key="1">
    <citation type="journal article" date="2013" name="Int. J. Syst. Evol. Microbiol.">
        <title>Polycladomyces abyssicola gen. nov., sp. nov., a thermophilic filamentous bacterium isolated from hemipelagic sediment.</title>
        <authorList>
            <person name="Tsubouchi T."/>
            <person name="Shimane Y."/>
            <person name="Mori K."/>
            <person name="Usui K."/>
            <person name="Hiraki T."/>
            <person name="Tame A."/>
            <person name="Uematsu K."/>
            <person name="Maruyama T."/>
            <person name="Hatada Y."/>
        </authorList>
    </citation>
    <scope>NUCLEOTIDE SEQUENCE</scope>
    <source>
        <strain evidence="8">JIR-001</strain>
    </source>
</reference>
<dbReference type="InterPro" id="IPR014503">
    <property type="entry name" value="Clavaminate_syn-like"/>
</dbReference>
<protein>
    <submittedName>
        <fullName evidence="8">L-asparagine oxygenase</fullName>
    </submittedName>
</protein>
<evidence type="ECO:0000313" key="8">
    <source>
        <dbReference type="EMBL" id="BCU81721.1"/>
    </source>
</evidence>
<name>A0A8D5ZNT7_9BACL</name>
<dbReference type="GO" id="GO:0005506">
    <property type="term" value="F:iron ion binding"/>
    <property type="evidence" value="ECO:0007669"/>
    <property type="project" value="InterPro"/>
</dbReference>
<dbReference type="SUPFAM" id="SSF51197">
    <property type="entry name" value="Clavaminate synthase-like"/>
    <property type="match status" value="1"/>
</dbReference>
<feature type="binding site" evidence="5">
    <location>
        <position position="312"/>
    </location>
    <ligand>
        <name>2-oxoglutarate</name>
        <dbReference type="ChEBI" id="CHEBI:16810"/>
    </ligand>
</feature>
<evidence type="ECO:0000259" key="7">
    <source>
        <dbReference type="Pfam" id="PF02668"/>
    </source>
</evidence>
<dbReference type="GO" id="GO:0016491">
    <property type="term" value="F:oxidoreductase activity"/>
    <property type="evidence" value="ECO:0007669"/>
    <property type="project" value="UniProtKB-KW"/>
</dbReference>
<organism evidence="8 9">
    <name type="scientific">Polycladomyces abyssicola</name>
    <dbReference type="NCBI Taxonomy" id="1125966"/>
    <lineage>
        <taxon>Bacteria</taxon>
        <taxon>Bacillati</taxon>
        <taxon>Bacillota</taxon>
        <taxon>Bacilli</taxon>
        <taxon>Bacillales</taxon>
        <taxon>Thermoactinomycetaceae</taxon>
        <taxon>Polycladomyces</taxon>
    </lineage>
</organism>
<accession>A0A8D5ZNT7</accession>
<dbReference type="InterPro" id="IPR003819">
    <property type="entry name" value="TauD/TfdA-like"/>
</dbReference>
<evidence type="ECO:0000313" key="9">
    <source>
        <dbReference type="Proteomes" id="UP000677436"/>
    </source>
</evidence>
<feature type="binding site" evidence="5">
    <location>
        <position position="308"/>
    </location>
    <ligand>
        <name>2-oxoglutarate</name>
        <dbReference type="ChEBI" id="CHEBI:16810"/>
    </ligand>
</feature>
<keyword evidence="2 6" id="KW-0479">Metal-binding</keyword>
<evidence type="ECO:0000256" key="1">
    <source>
        <dbReference type="ARBA" id="ARBA00008425"/>
    </source>
</evidence>
<evidence type="ECO:0000256" key="6">
    <source>
        <dbReference type="PIRSR" id="PIRSR019543-2"/>
    </source>
</evidence>
<feature type="binding site" evidence="6">
    <location>
        <position position="294"/>
    </location>
    <ligand>
        <name>Fe cation</name>
        <dbReference type="ChEBI" id="CHEBI:24875"/>
    </ligand>
</feature>
<evidence type="ECO:0000256" key="3">
    <source>
        <dbReference type="ARBA" id="ARBA00023002"/>
    </source>
</evidence>
<dbReference type="PIRSF" id="PIRSF019543">
    <property type="entry name" value="Clavaminate_syn"/>
    <property type="match status" value="1"/>
</dbReference>
<evidence type="ECO:0000256" key="5">
    <source>
        <dbReference type="PIRSR" id="PIRSR019543-1"/>
    </source>
</evidence>
<dbReference type="RefSeq" id="WP_212774898.1">
    <property type="nucleotide sequence ID" value="NZ_AP024601.1"/>
</dbReference>
<feature type="binding site" evidence="6">
    <location>
        <position position="159"/>
    </location>
    <ligand>
        <name>Fe cation</name>
        <dbReference type="ChEBI" id="CHEBI:24875"/>
    </ligand>
</feature>
<dbReference type="KEGG" id="pabs:JIR001_15040"/>
<evidence type="ECO:0000256" key="4">
    <source>
        <dbReference type="ARBA" id="ARBA00023004"/>
    </source>
</evidence>
<gene>
    <name evidence="8" type="primary">asnO_1</name>
    <name evidence="8" type="ORF">JIR001_15040</name>
</gene>
<feature type="domain" description="TauD/TfdA-like" evidence="7">
    <location>
        <begin position="142"/>
        <end position="313"/>
    </location>
</feature>
<reference evidence="8" key="2">
    <citation type="journal article" date="2021" name="Microbiol. Resour. Announc.">
        <title>Complete Genome Sequence of Polycladomyces abyssicola JIR-001T, Isolated from Hemipelagic Sediment in Deep Seawater.</title>
        <authorList>
            <person name="Tsubouchi T."/>
            <person name="Kaneko Y."/>
        </authorList>
    </citation>
    <scope>NUCLEOTIDE SEQUENCE</scope>
    <source>
        <strain evidence="8">JIR-001</strain>
    </source>
</reference>
<comment type="similarity">
    <text evidence="1">Belongs to the clavaminate synthase family.</text>
</comment>
<dbReference type="EMBL" id="AP024601">
    <property type="protein sequence ID" value="BCU81721.1"/>
    <property type="molecule type" value="Genomic_DNA"/>
</dbReference>
<keyword evidence="4 6" id="KW-0408">Iron</keyword>
<feature type="binding site" evidence="5">
    <location>
        <position position="202"/>
    </location>
    <ligand>
        <name>2-oxoglutarate</name>
        <dbReference type="ChEBI" id="CHEBI:16810"/>
    </ligand>
</feature>
<dbReference type="InterPro" id="IPR042098">
    <property type="entry name" value="TauD-like_sf"/>
</dbReference>
<dbReference type="AlphaFoldDB" id="A0A8D5ZNT7"/>
<dbReference type="Proteomes" id="UP000677436">
    <property type="component" value="Chromosome"/>
</dbReference>
<dbReference type="Gene3D" id="3.60.130.10">
    <property type="entry name" value="Clavaminate synthase-like"/>
    <property type="match status" value="1"/>
</dbReference>
<sequence>MEIIAQNAEDIKGLQKYILTLTKDEKVEVSRIIKQLPRLDVRQIDDKILTRVQMAGLNLPSRIVESLLQFKRNPNQYGTILFRNLPTDPALPFTPKDGGFSTEKDSFVSEYCLLLFLLFLGDPIAYEEEKEGLLIQNICPVQGQEKKQENTSSNYLNFHTEDGFHPYKLDYLALIGLRSDQERKAQTLTVSIRNAIHAIPSTAIMLLRQPLYRLHPSSSFKLMNDEMDLSVKIPVLTGHLLEPEMCIHYSSMEAENAEAEWALNTLKKALLQTVVAFTVLPGDLLIIDNRLVAHARTPFRPTYDGKDRWLQRMFTMVDFRRSGFSRSIGRHVCSPLNVEFTKNIHLSRVIRKPIIID</sequence>
<dbReference type="Pfam" id="PF02668">
    <property type="entry name" value="TauD"/>
    <property type="match status" value="1"/>
</dbReference>
<keyword evidence="3" id="KW-0560">Oxidoreductase</keyword>
<evidence type="ECO:0000256" key="2">
    <source>
        <dbReference type="ARBA" id="ARBA00022723"/>
    </source>
</evidence>
<proteinExistence type="inferred from homology"/>
<feature type="binding site" evidence="6">
    <location>
        <position position="161"/>
    </location>
    <ligand>
        <name>Fe cation</name>
        <dbReference type="ChEBI" id="CHEBI:24875"/>
    </ligand>
</feature>
<keyword evidence="9" id="KW-1185">Reference proteome</keyword>